<keyword evidence="12" id="KW-0966">Cell projection</keyword>
<protein>
    <recommendedName>
        <fullName evidence="3">Flagellar FliJ protein</fullName>
    </recommendedName>
</protein>
<dbReference type="NCBIfam" id="TIGR02473">
    <property type="entry name" value="flagell_FliJ"/>
    <property type="match status" value="1"/>
</dbReference>
<keyword evidence="8" id="KW-0653">Protein transport</keyword>
<dbReference type="GO" id="GO:0005886">
    <property type="term" value="C:plasma membrane"/>
    <property type="evidence" value="ECO:0007669"/>
    <property type="project" value="UniProtKB-SubCell"/>
</dbReference>
<feature type="coiled-coil region" evidence="11">
    <location>
        <begin position="28"/>
        <end position="55"/>
    </location>
</feature>
<dbReference type="PRINTS" id="PR01004">
    <property type="entry name" value="FLGFLIJ"/>
</dbReference>
<evidence type="ECO:0000256" key="2">
    <source>
        <dbReference type="ARBA" id="ARBA00010004"/>
    </source>
</evidence>
<comment type="caution">
    <text evidence="12">The sequence shown here is derived from an EMBL/GenBank/DDBJ whole genome shotgun (WGS) entry which is preliminary data.</text>
</comment>
<keyword evidence="9" id="KW-0472">Membrane</keyword>
<keyword evidence="7" id="KW-1005">Bacterial flagellum biogenesis</keyword>
<keyword evidence="12" id="KW-0282">Flagellum</keyword>
<evidence type="ECO:0000313" key="13">
    <source>
        <dbReference type="Proteomes" id="UP000237194"/>
    </source>
</evidence>
<dbReference type="PANTHER" id="PTHR38786:SF1">
    <property type="entry name" value="FLAGELLAR FLIJ PROTEIN"/>
    <property type="match status" value="1"/>
</dbReference>
<dbReference type="InterPro" id="IPR012823">
    <property type="entry name" value="Flagell_FliJ"/>
</dbReference>
<keyword evidence="11" id="KW-0175">Coiled coil</keyword>
<evidence type="ECO:0000256" key="6">
    <source>
        <dbReference type="ARBA" id="ARBA00022500"/>
    </source>
</evidence>
<gene>
    <name evidence="12" type="ORF">BGP80_11110</name>
</gene>
<dbReference type="GO" id="GO:0044781">
    <property type="term" value="P:bacterial-type flagellum organization"/>
    <property type="evidence" value="ECO:0007669"/>
    <property type="project" value="UniProtKB-KW"/>
</dbReference>
<evidence type="ECO:0000256" key="10">
    <source>
        <dbReference type="ARBA" id="ARBA00023225"/>
    </source>
</evidence>
<organism evidence="12 13">
    <name type="scientific">Pseudomonas putida</name>
    <name type="common">Arthrobacter siderocapsulatus</name>
    <dbReference type="NCBI Taxonomy" id="303"/>
    <lineage>
        <taxon>Bacteria</taxon>
        <taxon>Pseudomonadati</taxon>
        <taxon>Pseudomonadota</taxon>
        <taxon>Gammaproteobacteria</taxon>
        <taxon>Pseudomonadales</taxon>
        <taxon>Pseudomonadaceae</taxon>
        <taxon>Pseudomonas</taxon>
    </lineage>
</organism>
<dbReference type="GO" id="GO:0009288">
    <property type="term" value="C:bacterial-type flagellum"/>
    <property type="evidence" value="ECO:0007669"/>
    <property type="project" value="InterPro"/>
</dbReference>
<feature type="coiled-coil region" evidence="11">
    <location>
        <begin position="111"/>
        <end position="138"/>
    </location>
</feature>
<dbReference type="AlphaFoldDB" id="A0A2S3WC46"/>
<dbReference type="InterPro" id="IPR052570">
    <property type="entry name" value="FliJ"/>
</dbReference>
<reference evidence="12 13" key="2">
    <citation type="submission" date="2018-03" db="EMBL/GenBank/DDBJ databases">
        <title>Draft genome of Pseudomonas putida strain KT-27.</title>
        <authorList>
            <person name="Yoshizawa S."/>
            <person name="Khan N.H."/>
            <person name="Nishimura M."/>
            <person name="Chiura H.X."/>
            <person name="Ogura Y."/>
            <person name="Hayashi T."/>
            <person name="Kogure K."/>
        </authorList>
    </citation>
    <scope>NUCLEOTIDE SEQUENCE [LARGE SCALE GENOMIC DNA]</scope>
    <source>
        <strain evidence="12 13">KT-27</strain>
    </source>
</reference>
<dbReference type="GO" id="GO:0015031">
    <property type="term" value="P:protein transport"/>
    <property type="evidence" value="ECO:0007669"/>
    <property type="project" value="UniProtKB-KW"/>
</dbReference>
<evidence type="ECO:0000256" key="3">
    <source>
        <dbReference type="ARBA" id="ARBA00020392"/>
    </source>
</evidence>
<keyword evidence="4" id="KW-0813">Transport</keyword>
<name>A0A2S3WC46_PSEPU</name>
<dbReference type="Pfam" id="PF02050">
    <property type="entry name" value="FliJ"/>
    <property type="match status" value="1"/>
</dbReference>
<dbReference type="PANTHER" id="PTHR38786">
    <property type="entry name" value="FLAGELLAR FLIJ PROTEIN"/>
    <property type="match status" value="1"/>
</dbReference>
<evidence type="ECO:0000256" key="8">
    <source>
        <dbReference type="ARBA" id="ARBA00022927"/>
    </source>
</evidence>
<accession>A0A2S3WC46</accession>
<evidence type="ECO:0000256" key="7">
    <source>
        <dbReference type="ARBA" id="ARBA00022795"/>
    </source>
</evidence>
<dbReference type="GO" id="GO:0071973">
    <property type="term" value="P:bacterial-type flagellum-dependent cell motility"/>
    <property type="evidence" value="ECO:0007669"/>
    <property type="project" value="InterPro"/>
</dbReference>
<dbReference type="GO" id="GO:0006935">
    <property type="term" value="P:chemotaxis"/>
    <property type="evidence" value="ECO:0007669"/>
    <property type="project" value="UniProtKB-KW"/>
</dbReference>
<evidence type="ECO:0000256" key="1">
    <source>
        <dbReference type="ARBA" id="ARBA00004413"/>
    </source>
</evidence>
<dbReference type="Gene3D" id="1.10.287.1700">
    <property type="match status" value="1"/>
</dbReference>
<keyword evidence="5" id="KW-1003">Cell membrane</keyword>
<evidence type="ECO:0000313" key="12">
    <source>
        <dbReference type="EMBL" id="POF88481.1"/>
    </source>
</evidence>
<dbReference type="Proteomes" id="UP000237194">
    <property type="component" value="Unassembled WGS sequence"/>
</dbReference>
<dbReference type="RefSeq" id="WP_103436652.1">
    <property type="nucleotide sequence ID" value="NZ_MIND01000018.1"/>
</dbReference>
<proteinExistence type="inferred from homology"/>
<keyword evidence="12" id="KW-0969">Cilium</keyword>
<keyword evidence="6" id="KW-0145">Chemotaxis</keyword>
<dbReference type="InterPro" id="IPR053716">
    <property type="entry name" value="Flag_assembly_chemotaxis_eff"/>
</dbReference>
<evidence type="ECO:0000256" key="9">
    <source>
        <dbReference type="ARBA" id="ARBA00023136"/>
    </source>
</evidence>
<evidence type="ECO:0000256" key="5">
    <source>
        <dbReference type="ARBA" id="ARBA00022475"/>
    </source>
</evidence>
<dbReference type="EMBL" id="MIND01000018">
    <property type="protein sequence ID" value="POF88481.1"/>
    <property type="molecule type" value="Genomic_DNA"/>
</dbReference>
<dbReference type="GO" id="GO:0003774">
    <property type="term" value="F:cytoskeletal motor activity"/>
    <property type="evidence" value="ECO:0007669"/>
    <property type="project" value="InterPro"/>
</dbReference>
<reference evidence="12 13" key="1">
    <citation type="submission" date="2016-08" db="EMBL/GenBank/DDBJ databases">
        <authorList>
            <person name="Seilhamer J.J."/>
        </authorList>
    </citation>
    <scope>NUCLEOTIDE SEQUENCE [LARGE SCALE GENOMIC DNA]</scope>
    <source>
        <strain evidence="12 13">KT-27</strain>
    </source>
</reference>
<evidence type="ECO:0000256" key="4">
    <source>
        <dbReference type="ARBA" id="ARBA00022448"/>
    </source>
</evidence>
<dbReference type="PIRSF" id="PIRSF019404">
    <property type="entry name" value="FliJ"/>
    <property type="match status" value="1"/>
</dbReference>
<sequence length="150" mass="17540">MSTPSRAARLAPVVNIAEEAERKAVQRLGHFQQQVAQAQAKLAELERFREDYQLQWINRGGQGVNGSWLLNYQRFLAQLETAMTQQRQSLAWHQSNLNNARGTWQQAYARVEGLRKLVQRYMDEARRLEDKREQKLLDELSQRLPRSSAY</sequence>
<evidence type="ECO:0000256" key="11">
    <source>
        <dbReference type="SAM" id="Coils"/>
    </source>
</evidence>
<comment type="subcellular location">
    <subcellularLocation>
        <location evidence="1">Cell membrane</location>
        <topology evidence="1">Peripheral membrane protein</topology>
        <orientation evidence="1">Cytoplasmic side</orientation>
    </subcellularLocation>
</comment>
<keyword evidence="10" id="KW-1006">Bacterial flagellum protein export</keyword>
<dbReference type="InterPro" id="IPR018006">
    <property type="entry name" value="Flag_FliJ_proteobac"/>
</dbReference>
<comment type="similarity">
    <text evidence="2">Belongs to the FliJ family.</text>
</comment>